<reference evidence="3" key="1">
    <citation type="journal article" date="2019" name="Int. J. Syst. Evol. Microbiol.">
        <title>The Global Catalogue of Microorganisms (GCM) 10K type strain sequencing project: providing services to taxonomists for standard genome sequencing and annotation.</title>
        <authorList>
            <consortium name="The Broad Institute Genomics Platform"/>
            <consortium name="The Broad Institute Genome Sequencing Center for Infectious Disease"/>
            <person name="Wu L."/>
            <person name="Ma J."/>
        </authorList>
    </citation>
    <scope>NUCLEOTIDE SEQUENCE [LARGE SCALE GENOMIC DNA]</scope>
    <source>
        <strain evidence="3">JCM 12149</strain>
    </source>
</reference>
<evidence type="ECO:0000256" key="1">
    <source>
        <dbReference type="SAM" id="Phobius"/>
    </source>
</evidence>
<proteinExistence type="predicted"/>
<dbReference type="Proteomes" id="UP001501459">
    <property type="component" value="Unassembled WGS sequence"/>
</dbReference>
<dbReference type="PIRSF" id="PIRSF037394">
    <property type="entry name" value="ABC_thiamine-permease_YkoE_prd"/>
    <property type="match status" value="1"/>
</dbReference>
<keyword evidence="1" id="KW-0472">Membrane</keyword>
<feature type="transmembrane region" description="Helical" evidence="1">
    <location>
        <begin position="114"/>
        <end position="138"/>
    </location>
</feature>
<evidence type="ECO:0000313" key="2">
    <source>
        <dbReference type="EMBL" id="GAA0432031.1"/>
    </source>
</evidence>
<feature type="transmembrane region" description="Helical" evidence="1">
    <location>
        <begin position="144"/>
        <end position="164"/>
    </location>
</feature>
<name>A0ABP3IXM6_9BACI</name>
<dbReference type="EMBL" id="BAAADM010000011">
    <property type="protein sequence ID" value="GAA0432031.1"/>
    <property type="molecule type" value="Genomic_DNA"/>
</dbReference>
<keyword evidence="1" id="KW-0812">Transmembrane</keyword>
<keyword evidence="3" id="KW-1185">Reference proteome</keyword>
<comment type="caution">
    <text evidence="2">The sequence shown here is derived from an EMBL/GenBank/DDBJ whole genome shotgun (WGS) entry which is preliminary data.</text>
</comment>
<dbReference type="Pfam" id="PF09819">
    <property type="entry name" value="ABC_cobalt"/>
    <property type="match status" value="1"/>
</dbReference>
<keyword evidence="1" id="KW-1133">Transmembrane helix</keyword>
<accession>A0ABP3IXM6</accession>
<feature type="transmembrane region" description="Helical" evidence="1">
    <location>
        <begin position="85"/>
        <end position="107"/>
    </location>
</feature>
<organism evidence="2 3">
    <name type="scientific">Lentibacillus halophilus</name>
    <dbReference type="NCBI Taxonomy" id="295065"/>
    <lineage>
        <taxon>Bacteria</taxon>
        <taxon>Bacillati</taxon>
        <taxon>Bacillota</taxon>
        <taxon>Bacilli</taxon>
        <taxon>Bacillales</taxon>
        <taxon>Bacillaceae</taxon>
        <taxon>Lentibacillus</taxon>
    </lineage>
</organism>
<dbReference type="RefSeq" id="WP_343751057.1">
    <property type="nucleotide sequence ID" value="NZ_BAAADM010000011.1"/>
</dbReference>
<dbReference type="InterPro" id="IPR017195">
    <property type="entry name" value="ABC_thiamin-permease_prd"/>
</dbReference>
<protein>
    <submittedName>
        <fullName evidence="2">ECF transporter S component</fullName>
    </submittedName>
</protein>
<evidence type="ECO:0000313" key="3">
    <source>
        <dbReference type="Proteomes" id="UP001501459"/>
    </source>
</evidence>
<feature type="transmembrane region" description="Helical" evidence="1">
    <location>
        <begin position="6"/>
        <end position="25"/>
    </location>
</feature>
<feature type="transmembrane region" description="Helical" evidence="1">
    <location>
        <begin position="37"/>
        <end position="61"/>
    </location>
</feature>
<gene>
    <name evidence="2" type="ORF">GCM10008983_05760</name>
</gene>
<sequence length="194" mass="21093">MTKHTLTIKEVMLIVIIAILFGVVYKIWGPVYTFANAIAPFLGQIVYPMWFVAGVVAAYIIRKPGVAFLAEFLAASGELLTGSQFGLSMLFTGAMQALGAEIIFLLFRYRRWDFLVLAIASISASLGSIFSSYLISGLGANTGFIQVMTISVRIASSIVVCGAFSKWIADKLVATGSLNSYEIVLSTQKARWEL</sequence>